<evidence type="ECO:0000313" key="2">
    <source>
        <dbReference type="Proteomes" id="UP000002072"/>
    </source>
</evidence>
<dbReference type="Proteomes" id="UP000002072">
    <property type="component" value="Chromosome"/>
</dbReference>
<gene>
    <name evidence="1" type="ordered locus">Smon_0682</name>
</gene>
<name>D1AXX9_STRM9</name>
<dbReference type="KEGG" id="smf:Smon_0682"/>
<reference evidence="1 2" key="1">
    <citation type="journal article" date="2009" name="Stand. Genomic Sci.">
        <title>Complete genome sequence of Streptobacillus moniliformis type strain (9901T).</title>
        <authorList>
            <person name="Nolan M."/>
            <person name="Gronow S."/>
            <person name="Lapidus A."/>
            <person name="Ivanova N."/>
            <person name="Copeland A."/>
            <person name="Lucas S."/>
            <person name="Del Rio T.G."/>
            <person name="Chen F."/>
            <person name="Tice H."/>
            <person name="Pitluck S."/>
            <person name="Cheng J.F."/>
            <person name="Sims D."/>
            <person name="Meincke L."/>
            <person name="Bruce D."/>
            <person name="Goodwin L."/>
            <person name="Brettin T."/>
            <person name="Han C."/>
            <person name="Detter J.C."/>
            <person name="Ovchinikova G."/>
            <person name="Pati A."/>
            <person name="Mavromatis K."/>
            <person name="Mikhailova N."/>
            <person name="Chen A."/>
            <person name="Palaniappan K."/>
            <person name="Land M."/>
            <person name="Hauser L."/>
            <person name="Chang Y.J."/>
            <person name="Jeffries C.D."/>
            <person name="Rohde M."/>
            <person name="Sproer C."/>
            <person name="Goker M."/>
            <person name="Bristow J."/>
            <person name="Eisen J.A."/>
            <person name="Markowitz V."/>
            <person name="Hugenholtz P."/>
            <person name="Kyrpides N.C."/>
            <person name="Klenk H.P."/>
            <person name="Chain P."/>
        </authorList>
    </citation>
    <scope>NUCLEOTIDE SEQUENCE [LARGE SCALE GENOMIC DNA]</scope>
    <source>
        <strain evidence="2">ATCC 14647 / DSM 12112 / NCTC 10651 / 9901</strain>
    </source>
</reference>
<organism evidence="1 2">
    <name type="scientific">Streptobacillus moniliformis (strain ATCC 14647 / DSM 12112 / NCTC 10651 / 9901)</name>
    <dbReference type="NCBI Taxonomy" id="519441"/>
    <lineage>
        <taxon>Bacteria</taxon>
        <taxon>Fusobacteriati</taxon>
        <taxon>Fusobacteriota</taxon>
        <taxon>Fusobacteriia</taxon>
        <taxon>Fusobacteriales</taxon>
        <taxon>Leptotrichiaceae</taxon>
        <taxon>Streptobacillus</taxon>
    </lineage>
</organism>
<dbReference type="EMBL" id="CP001779">
    <property type="protein sequence ID" value="ACZ01155.1"/>
    <property type="molecule type" value="Genomic_DNA"/>
</dbReference>
<dbReference type="AlphaFoldDB" id="D1AXX9"/>
<dbReference type="RefSeq" id="WP_012858706.1">
    <property type="nucleotide sequence ID" value="NC_013515.1"/>
</dbReference>
<proteinExistence type="predicted"/>
<keyword evidence="2" id="KW-1185">Reference proteome</keyword>
<dbReference type="HOGENOM" id="CLU_976332_0_0_0"/>
<dbReference type="GeneID" id="29672829"/>
<dbReference type="OrthoDB" id="95402at2"/>
<accession>D1AXX9</accession>
<evidence type="ECO:0000313" key="1">
    <source>
        <dbReference type="EMBL" id="ACZ01155.1"/>
    </source>
</evidence>
<protein>
    <submittedName>
        <fullName evidence="1">Uncharacterized protein</fullName>
    </submittedName>
</protein>
<sequence>MKKEVNELITTLELIIYDQTIEKISLDLIDKSVEVDQDEIKIFIVTELIKLYDKYSLHFQKIKLLKFLSFNNIINNNFPYMVQLFFILDTYKPEMYQEDLNKIFEIIKDKNQEELFFIEISNIYFQNKSFELADLYANKIEAKKDDSIYLSALYNRIFSNYHLNKIELMNYLHEDVNKFFDMKNEIILKNEFALNIIIKNYSKAFEIVNELSEKTKNYNYQIQAYILSIILDKKKYMAKYTSIFTSVDKSKFIEDINSSISVLEFSNTEAIKIFNVIDNIPFKFN</sequence>